<evidence type="ECO:0000313" key="1">
    <source>
        <dbReference type="EMBL" id="CAA9335781.1"/>
    </source>
</evidence>
<gene>
    <name evidence="1" type="ORF">AVDCRST_MAG56-7656</name>
</gene>
<protein>
    <submittedName>
        <fullName evidence="1">Uncharacterized protein</fullName>
    </submittedName>
</protein>
<sequence length="39" mass="4318">MFFVHAFVHAPKLTIASQLGSFGLPETIGVKSNYSFDFL</sequence>
<dbReference type="EMBL" id="CADCTQ010000640">
    <property type="protein sequence ID" value="CAA9335781.1"/>
    <property type="molecule type" value="Genomic_DNA"/>
</dbReference>
<reference evidence="1" key="1">
    <citation type="submission" date="2020-02" db="EMBL/GenBank/DDBJ databases">
        <authorList>
            <person name="Meier V. D."/>
        </authorList>
    </citation>
    <scope>NUCLEOTIDE SEQUENCE</scope>
    <source>
        <strain evidence="1">AVDCRST_MAG56</strain>
    </source>
</reference>
<proteinExistence type="predicted"/>
<name>A0A6J4LMC1_9SPHI</name>
<organism evidence="1">
    <name type="scientific">uncultured Cytophagales bacterium</name>
    <dbReference type="NCBI Taxonomy" id="158755"/>
    <lineage>
        <taxon>Bacteria</taxon>
        <taxon>Pseudomonadati</taxon>
        <taxon>Bacteroidota</taxon>
        <taxon>Sphingobacteriia</taxon>
        <taxon>Sphingobacteriales</taxon>
        <taxon>environmental samples</taxon>
    </lineage>
</organism>
<dbReference type="AlphaFoldDB" id="A0A6J4LMC1"/>
<accession>A0A6J4LMC1</accession>